<dbReference type="InterPro" id="IPR019757">
    <property type="entry name" value="Pept_S26A_signal_pept_1_Lys-AS"/>
</dbReference>
<evidence type="ECO:0000313" key="9">
    <source>
        <dbReference type="EMBL" id="RDI42695.1"/>
    </source>
</evidence>
<evidence type="ECO:0000256" key="2">
    <source>
        <dbReference type="ARBA" id="ARBA00009370"/>
    </source>
</evidence>
<dbReference type="AlphaFoldDB" id="A0A370GFW7"/>
<dbReference type="CDD" id="cd06530">
    <property type="entry name" value="S26_SPase_I"/>
    <property type="match status" value="1"/>
</dbReference>
<keyword evidence="10" id="KW-1185">Reference proteome</keyword>
<comment type="subcellular location">
    <subcellularLocation>
        <location evidence="7">Membrane</location>
        <topology evidence="7">Multi-pass membrane protein</topology>
    </subcellularLocation>
</comment>
<dbReference type="InterPro" id="IPR019533">
    <property type="entry name" value="Peptidase_S26"/>
</dbReference>
<keyword evidence="7" id="KW-0472">Membrane</keyword>
<sequence>MNFNFELILFYATVITGLIALFDILFLAPRRKRKAGAEAKAKLPIIIDYARSFFPILLVVFLLRSFLFEPFRIPSGSLEPTLLMGDFILVNKYDYGVRLPVVHKKLFGEGKPARGDIIVFRWPPNPSVDFIKRVIGLPGDKISYINKELFVNGEKVPQEMLTSSIFEDENGEAREAQEKQENLLGVKHKIFIDPKKSSRDYYNIVVPEDMYFVMGDNRDDSADSRYWGFVPDKNIVGKAVLVWMSWDSSKTGIRWGRIGKAIH</sequence>
<dbReference type="InterPro" id="IPR036286">
    <property type="entry name" value="LexA/Signal_pep-like_sf"/>
</dbReference>
<evidence type="ECO:0000256" key="1">
    <source>
        <dbReference type="ARBA" id="ARBA00000677"/>
    </source>
</evidence>
<accession>A0A370GFW7</accession>
<feature type="active site" evidence="6">
    <location>
        <position position="77"/>
    </location>
</feature>
<comment type="caution">
    <text evidence="9">The sequence shown here is derived from an EMBL/GenBank/DDBJ whole genome shotgun (WGS) entry which is preliminary data.</text>
</comment>
<dbReference type="Pfam" id="PF10502">
    <property type="entry name" value="Peptidase_S26"/>
    <property type="match status" value="1"/>
</dbReference>
<keyword evidence="7" id="KW-1133">Transmembrane helix</keyword>
<feature type="domain" description="Peptidase S26" evidence="8">
    <location>
        <begin position="47"/>
        <end position="244"/>
    </location>
</feature>
<comment type="catalytic activity">
    <reaction evidence="1 7">
        <text>Cleavage of hydrophobic, N-terminal signal or leader sequences from secreted and periplasmic proteins.</text>
        <dbReference type="EC" id="3.4.21.89"/>
    </reaction>
</comment>
<keyword evidence="7" id="KW-0645">Protease</keyword>
<dbReference type="InterPro" id="IPR019758">
    <property type="entry name" value="Pept_S26A_signal_pept_1_CS"/>
</dbReference>
<feature type="transmembrane region" description="Helical" evidence="7">
    <location>
        <begin position="49"/>
        <end position="68"/>
    </location>
</feature>
<comment type="similarity">
    <text evidence="2 7">Belongs to the peptidase S26 family.</text>
</comment>
<dbReference type="PANTHER" id="PTHR43390:SF1">
    <property type="entry name" value="CHLOROPLAST PROCESSING PEPTIDASE"/>
    <property type="match status" value="1"/>
</dbReference>
<dbReference type="PANTHER" id="PTHR43390">
    <property type="entry name" value="SIGNAL PEPTIDASE I"/>
    <property type="match status" value="1"/>
</dbReference>
<proteinExistence type="inferred from homology"/>
<dbReference type="EMBL" id="QQAX01000013">
    <property type="protein sequence ID" value="RDI42695.1"/>
    <property type="molecule type" value="Genomic_DNA"/>
</dbReference>
<dbReference type="SUPFAM" id="SSF51306">
    <property type="entry name" value="LexA/Signal peptidase"/>
    <property type="match status" value="1"/>
</dbReference>
<evidence type="ECO:0000256" key="6">
    <source>
        <dbReference type="PIRSR" id="PIRSR600223-1"/>
    </source>
</evidence>
<organism evidence="9 10">
    <name type="scientific">Aquicella lusitana</name>
    <dbReference type="NCBI Taxonomy" id="254246"/>
    <lineage>
        <taxon>Bacteria</taxon>
        <taxon>Pseudomonadati</taxon>
        <taxon>Pseudomonadota</taxon>
        <taxon>Gammaproteobacteria</taxon>
        <taxon>Legionellales</taxon>
        <taxon>Coxiellaceae</taxon>
        <taxon>Aquicella</taxon>
    </lineage>
</organism>
<feature type="active site" evidence="6">
    <location>
        <position position="132"/>
    </location>
</feature>
<name>A0A370GFW7_9COXI</name>
<evidence type="ECO:0000259" key="8">
    <source>
        <dbReference type="Pfam" id="PF10502"/>
    </source>
</evidence>
<dbReference type="PROSITE" id="PS00761">
    <property type="entry name" value="SPASE_I_3"/>
    <property type="match status" value="1"/>
</dbReference>
<gene>
    <name evidence="9" type="ORF">C8D86_11324</name>
</gene>
<dbReference type="InterPro" id="IPR000223">
    <property type="entry name" value="Pept_S26A_signal_pept_1"/>
</dbReference>
<evidence type="ECO:0000313" key="10">
    <source>
        <dbReference type="Proteomes" id="UP000254720"/>
    </source>
</evidence>
<dbReference type="GO" id="GO:0016020">
    <property type="term" value="C:membrane"/>
    <property type="evidence" value="ECO:0007669"/>
    <property type="project" value="UniProtKB-SubCell"/>
</dbReference>
<evidence type="ECO:0000256" key="3">
    <source>
        <dbReference type="ARBA" id="ARBA00013208"/>
    </source>
</evidence>
<dbReference type="RefSeq" id="WP_114834558.1">
    <property type="nucleotide sequence ID" value="NZ_LR699114.1"/>
</dbReference>
<dbReference type="GO" id="GO:0004252">
    <property type="term" value="F:serine-type endopeptidase activity"/>
    <property type="evidence" value="ECO:0007669"/>
    <property type="project" value="InterPro"/>
</dbReference>
<evidence type="ECO:0000256" key="7">
    <source>
        <dbReference type="RuleBase" id="RU362042"/>
    </source>
</evidence>
<dbReference type="PROSITE" id="PS00760">
    <property type="entry name" value="SPASE_I_2"/>
    <property type="match status" value="1"/>
</dbReference>
<dbReference type="Gene3D" id="2.10.109.10">
    <property type="entry name" value="Umud Fragment, subunit A"/>
    <property type="match status" value="1"/>
</dbReference>
<feature type="transmembrane region" description="Helical" evidence="7">
    <location>
        <begin position="6"/>
        <end position="28"/>
    </location>
</feature>
<evidence type="ECO:0000256" key="5">
    <source>
        <dbReference type="ARBA" id="ARBA00022801"/>
    </source>
</evidence>
<dbReference type="OrthoDB" id="9815782at2"/>
<reference evidence="9 10" key="1">
    <citation type="submission" date="2018-07" db="EMBL/GenBank/DDBJ databases">
        <title>Genomic Encyclopedia of Type Strains, Phase IV (KMG-IV): sequencing the most valuable type-strain genomes for metagenomic binning, comparative biology and taxonomic classification.</title>
        <authorList>
            <person name="Goeker M."/>
        </authorList>
    </citation>
    <scope>NUCLEOTIDE SEQUENCE [LARGE SCALE GENOMIC DNA]</scope>
    <source>
        <strain evidence="9 10">DSM 16500</strain>
    </source>
</reference>
<evidence type="ECO:0000256" key="4">
    <source>
        <dbReference type="ARBA" id="ARBA00019232"/>
    </source>
</evidence>
<dbReference type="PRINTS" id="PR00727">
    <property type="entry name" value="LEADERPTASE"/>
</dbReference>
<keyword evidence="5 7" id="KW-0378">Hydrolase</keyword>
<dbReference type="GO" id="GO:0009003">
    <property type="term" value="F:signal peptidase activity"/>
    <property type="evidence" value="ECO:0007669"/>
    <property type="project" value="UniProtKB-EC"/>
</dbReference>
<dbReference type="NCBIfam" id="TIGR02227">
    <property type="entry name" value="sigpep_I_bact"/>
    <property type="match status" value="1"/>
</dbReference>
<protein>
    <recommendedName>
        <fullName evidence="4 7">Signal peptidase I</fullName>
        <ecNumber evidence="3 7">3.4.21.89</ecNumber>
    </recommendedName>
</protein>
<keyword evidence="7" id="KW-0812">Transmembrane</keyword>
<dbReference type="EC" id="3.4.21.89" evidence="3 7"/>
<dbReference type="Proteomes" id="UP000254720">
    <property type="component" value="Unassembled WGS sequence"/>
</dbReference>
<dbReference type="GO" id="GO:0006465">
    <property type="term" value="P:signal peptide processing"/>
    <property type="evidence" value="ECO:0007669"/>
    <property type="project" value="InterPro"/>
</dbReference>